<evidence type="ECO:0000256" key="8">
    <source>
        <dbReference type="SAM" id="SignalP"/>
    </source>
</evidence>
<keyword evidence="11" id="KW-1185">Reference proteome</keyword>
<sequence length="190" mass="20919">MGQLGLVNIFLSVLSVPVYKSRGSENLVSCSNLLLGQYRCDEPLISIATQLPETCDRDNSIRVSCEVAPGINCIGLNNVTNRFEKRIENGCAYSSGYSHSTALLLSVFLGWTGADRFYLGYYAIGGLKLFTFGCFFLCHLTDSILIALQLLGPADGTAYRVNYYGLRSIRIHFTNETYVSELSCFDCGSL</sequence>
<evidence type="ECO:0000256" key="1">
    <source>
        <dbReference type="ARBA" id="ARBA00004141"/>
    </source>
</evidence>
<evidence type="ECO:0000256" key="5">
    <source>
        <dbReference type="ARBA" id="ARBA00022989"/>
    </source>
</evidence>
<dbReference type="PANTHER" id="PTHR21016">
    <property type="entry name" value="BETA-AMYLOID BINDING PROTEIN-RELATED"/>
    <property type="match status" value="1"/>
</dbReference>
<dbReference type="PANTHER" id="PTHR21016:SF1">
    <property type="entry name" value="TM2 DOMAIN-CONTAINING PROTEIN 1"/>
    <property type="match status" value="1"/>
</dbReference>
<feature type="domain" description="TM2" evidence="9">
    <location>
        <begin position="96"/>
        <end position="143"/>
    </location>
</feature>
<name>A0ABD6E8D8_9BILA</name>
<dbReference type="AlphaFoldDB" id="A0ABD6E8D8"/>
<evidence type="ECO:0000256" key="3">
    <source>
        <dbReference type="ARBA" id="ARBA00022692"/>
    </source>
</evidence>
<keyword evidence="6" id="KW-0472">Membrane</keyword>
<dbReference type="InterPro" id="IPR007829">
    <property type="entry name" value="TM2"/>
</dbReference>
<evidence type="ECO:0000256" key="6">
    <source>
        <dbReference type="ARBA" id="ARBA00023136"/>
    </source>
</evidence>
<accession>A0ABD6E8D8</accession>
<evidence type="ECO:0000259" key="9">
    <source>
        <dbReference type="Pfam" id="PF05154"/>
    </source>
</evidence>
<proteinExistence type="inferred from homology"/>
<keyword evidence="4 8" id="KW-0732">Signal</keyword>
<dbReference type="InterPro" id="IPR050932">
    <property type="entry name" value="TM2D1-3-like"/>
</dbReference>
<evidence type="ECO:0000256" key="7">
    <source>
        <dbReference type="ARBA" id="ARBA00023180"/>
    </source>
</evidence>
<keyword evidence="7" id="KW-0325">Glycoprotein</keyword>
<organism evidence="10 11">
    <name type="scientific">Gnathostoma spinigerum</name>
    <dbReference type="NCBI Taxonomy" id="75299"/>
    <lineage>
        <taxon>Eukaryota</taxon>
        <taxon>Metazoa</taxon>
        <taxon>Ecdysozoa</taxon>
        <taxon>Nematoda</taxon>
        <taxon>Chromadorea</taxon>
        <taxon>Rhabditida</taxon>
        <taxon>Spirurina</taxon>
        <taxon>Gnathostomatomorpha</taxon>
        <taxon>Gnathostomatoidea</taxon>
        <taxon>Gnathostomatidae</taxon>
        <taxon>Gnathostoma</taxon>
    </lineage>
</organism>
<dbReference type="GO" id="GO:0016020">
    <property type="term" value="C:membrane"/>
    <property type="evidence" value="ECO:0007669"/>
    <property type="project" value="UniProtKB-SubCell"/>
</dbReference>
<comment type="caution">
    <text evidence="10">The sequence shown here is derived from an EMBL/GenBank/DDBJ whole genome shotgun (WGS) entry which is preliminary data.</text>
</comment>
<evidence type="ECO:0000256" key="2">
    <source>
        <dbReference type="ARBA" id="ARBA00008284"/>
    </source>
</evidence>
<feature type="chain" id="PRO_5044760603" description="TM2 domain-containing protein" evidence="8">
    <location>
        <begin position="24"/>
        <end position="190"/>
    </location>
</feature>
<dbReference type="Pfam" id="PF05154">
    <property type="entry name" value="TM2"/>
    <property type="match status" value="1"/>
</dbReference>
<evidence type="ECO:0000313" key="11">
    <source>
        <dbReference type="Proteomes" id="UP001608902"/>
    </source>
</evidence>
<protein>
    <recommendedName>
        <fullName evidence="9">TM2 domain-containing protein</fullName>
    </recommendedName>
</protein>
<comment type="subcellular location">
    <subcellularLocation>
        <location evidence="1">Membrane</location>
        <topology evidence="1">Multi-pass membrane protein</topology>
    </subcellularLocation>
</comment>
<dbReference type="EMBL" id="JBGFUD010001477">
    <property type="protein sequence ID" value="MFH4976343.1"/>
    <property type="molecule type" value="Genomic_DNA"/>
</dbReference>
<comment type="similarity">
    <text evidence="2">Belongs to the TM2 family.</text>
</comment>
<feature type="signal peptide" evidence="8">
    <location>
        <begin position="1"/>
        <end position="23"/>
    </location>
</feature>
<keyword evidence="5" id="KW-1133">Transmembrane helix</keyword>
<gene>
    <name evidence="10" type="ORF">AB6A40_003052</name>
</gene>
<reference evidence="10 11" key="1">
    <citation type="submission" date="2024-08" db="EMBL/GenBank/DDBJ databases">
        <title>Gnathostoma spinigerum genome.</title>
        <authorList>
            <person name="Gonzalez-Bertolin B."/>
            <person name="Monzon S."/>
            <person name="Zaballos A."/>
            <person name="Jimenez P."/>
            <person name="Dekumyoy P."/>
            <person name="Varona S."/>
            <person name="Cuesta I."/>
            <person name="Sumanam S."/>
            <person name="Adisakwattana P."/>
            <person name="Gasser R.B."/>
            <person name="Hernandez-Gonzalez A."/>
            <person name="Young N.D."/>
            <person name="Perteguer M.J."/>
        </authorList>
    </citation>
    <scope>NUCLEOTIDE SEQUENCE [LARGE SCALE GENOMIC DNA]</scope>
    <source>
        <strain evidence="10">AL3</strain>
        <tissue evidence="10">Liver</tissue>
    </source>
</reference>
<evidence type="ECO:0000313" key="10">
    <source>
        <dbReference type="EMBL" id="MFH4976343.1"/>
    </source>
</evidence>
<keyword evidence="3" id="KW-0812">Transmembrane</keyword>
<dbReference type="Proteomes" id="UP001608902">
    <property type="component" value="Unassembled WGS sequence"/>
</dbReference>
<evidence type="ECO:0000256" key="4">
    <source>
        <dbReference type="ARBA" id="ARBA00022729"/>
    </source>
</evidence>